<reference evidence="2" key="3">
    <citation type="submission" date="2023-05" db="EMBL/GenBank/DDBJ databases">
        <authorList>
            <person name="Smith C.H."/>
        </authorList>
    </citation>
    <scope>NUCLEOTIDE SEQUENCE</scope>
    <source>
        <strain evidence="2">CHS0354</strain>
        <tissue evidence="2">Mantle</tissue>
    </source>
</reference>
<gene>
    <name evidence="2" type="ORF">CHS0354_023777</name>
</gene>
<accession>A0AAE0VL26</accession>
<dbReference type="PANTHER" id="PTHR42957">
    <property type="entry name" value="HELICASE MJ1565-RELATED"/>
    <property type="match status" value="1"/>
</dbReference>
<dbReference type="SUPFAM" id="SSF52540">
    <property type="entry name" value="P-loop containing nucleoside triphosphate hydrolases"/>
    <property type="match status" value="1"/>
</dbReference>
<reference evidence="2" key="2">
    <citation type="journal article" date="2021" name="Genome Biol. Evol.">
        <title>Developing a high-quality reference genome for a parasitic bivalve with doubly uniparental inheritance (Bivalvia: Unionida).</title>
        <authorList>
            <person name="Smith C.H."/>
        </authorList>
    </citation>
    <scope>NUCLEOTIDE SEQUENCE</scope>
    <source>
        <strain evidence="2">CHS0354</strain>
        <tissue evidence="2">Mantle</tissue>
    </source>
</reference>
<organism evidence="2 3">
    <name type="scientific">Potamilus streckersoni</name>
    <dbReference type="NCBI Taxonomy" id="2493646"/>
    <lineage>
        <taxon>Eukaryota</taxon>
        <taxon>Metazoa</taxon>
        <taxon>Spiralia</taxon>
        <taxon>Lophotrochozoa</taxon>
        <taxon>Mollusca</taxon>
        <taxon>Bivalvia</taxon>
        <taxon>Autobranchia</taxon>
        <taxon>Heteroconchia</taxon>
        <taxon>Palaeoheterodonta</taxon>
        <taxon>Unionida</taxon>
        <taxon>Unionoidea</taxon>
        <taxon>Unionidae</taxon>
        <taxon>Ambleminae</taxon>
        <taxon>Lampsilini</taxon>
        <taxon>Potamilus</taxon>
    </lineage>
</organism>
<dbReference type="Gene3D" id="3.40.50.300">
    <property type="entry name" value="P-loop containing nucleotide triphosphate hydrolases"/>
    <property type="match status" value="2"/>
</dbReference>
<feature type="domain" description="Helicase HerA central" evidence="1">
    <location>
        <begin position="144"/>
        <end position="386"/>
    </location>
</feature>
<dbReference type="InterPro" id="IPR002789">
    <property type="entry name" value="HerA_central"/>
</dbReference>
<dbReference type="InterPro" id="IPR027417">
    <property type="entry name" value="P-loop_NTPase"/>
</dbReference>
<evidence type="ECO:0000313" key="3">
    <source>
        <dbReference type="Proteomes" id="UP001195483"/>
    </source>
</evidence>
<reference evidence="2" key="1">
    <citation type="journal article" date="2021" name="Genome Biol. Evol.">
        <title>A High-Quality Reference Genome for a Parasitic Bivalve with Doubly Uniparental Inheritance (Bivalvia: Unionida).</title>
        <authorList>
            <person name="Smith C.H."/>
        </authorList>
    </citation>
    <scope>NUCLEOTIDE SEQUENCE</scope>
    <source>
        <strain evidence="2">CHS0354</strain>
    </source>
</reference>
<name>A0AAE0VL26_9BIVA</name>
<evidence type="ECO:0000313" key="2">
    <source>
        <dbReference type="EMBL" id="KAK3582238.1"/>
    </source>
</evidence>
<dbReference type="InterPro" id="IPR008571">
    <property type="entry name" value="HerA-like"/>
</dbReference>
<evidence type="ECO:0000259" key="1">
    <source>
        <dbReference type="Pfam" id="PF01935"/>
    </source>
</evidence>
<keyword evidence="3" id="KW-1185">Reference proteome</keyword>
<proteinExistence type="predicted"/>
<dbReference type="Proteomes" id="UP001195483">
    <property type="component" value="Unassembled WGS sequence"/>
</dbReference>
<protein>
    <recommendedName>
        <fullName evidence="1">Helicase HerA central domain-containing protein</fullName>
    </recommendedName>
</protein>
<comment type="caution">
    <text evidence="2">The sequence shown here is derived from an EMBL/GenBank/DDBJ whole genome shotgun (WGS) entry which is preliminary data.</text>
</comment>
<dbReference type="EMBL" id="JAEAOA010001427">
    <property type="protein sequence ID" value="KAK3582238.1"/>
    <property type="molecule type" value="Genomic_DNA"/>
</dbReference>
<sequence length="553" mass="61779">MENKRASIGMVIRASLINGVEMKLHAAYSSEQMKAGRFLVIEGETYDFFTIISDIRHATTNPQTLENPPDFTNDLVRLSLLGTTVFTIVSLKCMLIYDKVRKVLEPPKTIPTHFSQVAEAGENDIEIVFGNEGMNGHGENKYFMIGTPLDMSHGVCLDLARFVERSSAVFGRTGTGKTFITRLLLAGFIKTRAAVNLVFDMHNEYGTSGTSEARGGSVKGLQPLFAASGLLKVYSLDPDNTRARGSHCDKALTLFSNDIEPEDILLLQEELRLNPTAAEYSNILKQNFKDNWLSSFLSLMKAGDESIKQFCMDNRLLVGSLDALYRRLNKLADFKFIDFEPDKRKIIPIKELISDLQKGTSVVVEFGRYDNMTAYLLVANVITRQIEREYKEKTEVYLSSKKEVDKPKQLVITIEEAHKFLNPRSASQTSFGKIARELRKYFVSLLIVDQRPSSIDDEILSQIGTKIVAALSDDKDINAVLSGVSQAGGMKSILASLDPKQQALILGHGTPMPVVVRTRDYDDKFYTAMGESKEIKSLGVMNDREIKTKFFPS</sequence>
<dbReference type="PANTHER" id="PTHR42957:SF1">
    <property type="entry name" value="HELICASE MJ1565-RELATED"/>
    <property type="match status" value="1"/>
</dbReference>
<dbReference type="AlphaFoldDB" id="A0AAE0VL26"/>
<dbReference type="Pfam" id="PF01935">
    <property type="entry name" value="DUF87"/>
    <property type="match status" value="1"/>
</dbReference>